<proteinExistence type="predicted"/>
<feature type="compositionally biased region" description="Basic and acidic residues" evidence="1">
    <location>
        <begin position="1"/>
        <end position="45"/>
    </location>
</feature>
<feature type="compositionally biased region" description="Basic residues" evidence="1">
    <location>
        <begin position="96"/>
        <end position="109"/>
    </location>
</feature>
<keyword evidence="3" id="KW-1185">Reference proteome</keyword>
<dbReference type="AlphaFoldDB" id="A0A165PUA9"/>
<name>A0A165PUA9_9APHY</name>
<evidence type="ECO:0000313" key="3">
    <source>
        <dbReference type="Proteomes" id="UP000076727"/>
    </source>
</evidence>
<reference evidence="2 3" key="1">
    <citation type="journal article" date="2016" name="Mol. Biol. Evol.">
        <title>Comparative Genomics of Early-Diverging Mushroom-Forming Fungi Provides Insights into the Origins of Lignocellulose Decay Capabilities.</title>
        <authorList>
            <person name="Nagy L.G."/>
            <person name="Riley R."/>
            <person name="Tritt A."/>
            <person name="Adam C."/>
            <person name="Daum C."/>
            <person name="Floudas D."/>
            <person name="Sun H."/>
            <person name="Yadav J.S."/>
            <person name="Pangilinan J."/>
            <person name="Larsson K.H."/>
            <person name="Matsuura K."/>
            <person name="Barry K."/>
            <person name="Labutti K."/>
            <person name="Kuo R."/>
            <person name="Ohm R.A."/>
            <person name="Bhattacharya S.S."/>
            <person name="Shirouzu T."/>
            <person name="Yoshinaga Y."/>
            <person name="Martin F.M."/>
            <person name="Grigoriev I.V."/>
            <person name="Hibbett D.S."/>
        </authorList>
    </citation>
    <scope>NUCLEOTIDE SEQUENCE [LARGE SCALE GENOMIC DNA]</scope>
    <source>
        <strain evidence="2 3">L-15889</strain>
    </source>
</reference>
<gene>
    <name evidence="2" type="ORF">DAEQUDRAFT_324865</name>
</gene>
<evidence type="ECO:0000256" key="1">
    <source>
        <dbReference type="SAM" id="MobiDB-lite"/>
    </source>
</evidence>
<organism evidence="2 3">
    <name type="scientific">Daedalea quercina L-15889</name>
    <dbReference type="NCBI Taxonomy" id="1314783"/>
    <lineage>
        <taxon>Eukaryota</taxon>
        <taxon>Fungi</taxon>
        <taxon>Dikarya</taxon>
        <taxon>Basidiomycota</taxon>
        <taxon>Agaricomycotina</taxon>
        <taxon>Agaricomycetes</taxon>
        <taxon>Polyporales</taxon>
        <taxon>Fomitopsis</taxon>
    </lineage>
</organism>
<dbReference type="Proteomes" id="UP000076727">
    <property type="component" value="Unassembled WGS sequence"/>
</dbReference>
<dbReference type="EMBL" id="KV429065">
    <property type="protein sequence ID" value="KZT68629.1"/>
    <property type="molecule type" value="Genomic_DNA"/>
</dbReference>
<evidence type="ECO:0000313" key="2">
    <source>
        <dbReference type="EMBL" id="KZT68629.1"/>
    </source>
</evidence>
<feature type="region of interest" description="Disordered" evidence="1">
    <location>
        <begin position="1"/>
        <end position="109"/>
    </location>
</feature>
<feature type="compositionally biased region" description="Low complexity" evidence="1">
    <location>
        <begin position="46"/>
        <end position="66"/>
    </location>
</feature>
<sequence length="109" mass="12320">MRDTASDCVARDDSSLVTRHSDPPAMARRADGGRPRRSASCEHNLKTTPIPLPLLRLPTSPPRQRLIFPPPSIRPRPCPRTTYLYRPPDNRPCRTPSRRRPPAARTHPS</sequence>
<feature type="compositionally biased region" description="Pro residues" evidence="1">
    <location>
        <begin position="68"/>
        <end position="78"/>
    </location>
</feature>
<protein>
    <submittedName>
        <fullName evidence="2">Uncharacterized protein</fullName>
    </submittedName>
</protein>
<accession>A0A165PUA9</accession>